<gene>
    <name evidence="2" type="ORF">HKI87_12g70610</name>
</gene>
<dbReference type="Proteomes" id="UP001472866">
    <property type="component" value="Chromosome 12"/>
</dbReference>
<evidence type="ECO:0000256" key="1">
    <source>
        <dbReference type="SAM" id="MobiDB-lite"/>
    </source>
</evidence>
<feature type="region of interest" description="Disordered" evidence="1">
    <location>
        <begin position="1"/>
        <end position="45"/>
    </location>
</feature>
<protein>
    <submittedName>
        <fullName evidence="2">Uncharacterized protein</fullName>
    </submittedName>
</protein>
<evidence type="ECO:0000313" key="3">
    <source>
        <dbReference type="Proteomes" id="UP001472866"/>
    </source>
</evidence>
<dbReference type="AlphaFoldDB" id="A0AAX4PH36"/>
<keyword evidence="3" id="KW-1185">Reference proteome</keyword>
<proteinExistence type="predicted"/>
<evidence type="ECO:0000313" key="2">
    <source>
        <dbReference type="EMBL" id="WZN65502.1"/>
    </source>
</evidence>
<organism evidence="2 3">
    <name type="scientific">Chloropicon roscoffensis</name>
    <dbReference type="NCBI Taxonomy" id="1461544"/>
    <lineage>
        <taxon>Eukaryota</taxon>
        <taxon>Viridiplantae</taxon>
        <taxon>Chlorophyta</taxon>
        <taxon>Chloropicophyceae</taxon>
        <taxon>Chloropicales</taxon>
        <taxon>Chloropicaceae</taxon>
        <taxon>Chloropicon</taxon>
    </lineage>
</organism>
<reference evidence="2 3" key="1">
    <citation type="submission" date="2024-03" db="EMBL/GenBank/DDBJ databases">
        <title>Complete genome sequence of the green alga Chloropicon roscoffensis RCC1871.</title>
        <authorList>
            <person name="Lemieux C."/>
            <person name="Pombert J.-F."/>
            <person name="Otis C."/>
            <person name="Turmel M."/>
        </authorList>
    </citation>
    <scope>NUCLEOTIDE SEQUENCE [LARGE SCALE GENOMIC DNA]</scope>
    <source>
        <strain evidence="2 3">RCC1871</strain>
    </source>
</reference>
<dbReference type="Gene3D" id="2.30.30.240">
    <property type="entry name" value="PRC-barrel domain"/>
    <property type="match status" value="1"/>
</dbReference>
<accession>A0AAX4PH36</accession>
<name>A0AAX4PH36_9CHLO</name>
<dbReference type="EMBL" id="CP151512">
    <property type="protein sequence ID" value="WZN65502.1"/>
    <property type="molecule type" value="Genomic_DNA"/>
</dbReference>
<sequence length="430" mass="48102">METRLRGWHGPKAAGARPGRARVRAGASREPFEAGGPRPGTDLGSWSVAGVRDGKNLGEVVEVIEPPSGVGHALLNVRIGLDPPEHRLIPLVPDIVPFFDRYLRELYVDPPEGLLELDSKRSLSREDDDDELVWLRRELQKIASHSGGDPNQLPCRSRLESLGRKDVQLAVESQGGHYEVAARLGIRPYKTPPGYWDADSIEDEVFDFLEGLWRRQEGPAGVAETHELTGEERVPGAIATRLLPNSRVLADHGRQDLIYAIKMNGGFRIVARELDRVLYSERAVRRHRLFEDFAYFSGEMRRAMLRPECLELCPSADRVPTQKTLRDMKRNDLDAAVGKHGGYIEVARRMGLRSSFRRSRGYWACRENLLREVRSFASSSLDSDEGVACPRYAELERAGRHDLKYGIEIHGGRRAVAELLGGAHGNRAEG</sequence>